<dbReference type="Proteomes" id="UP000826793">
    <property type="component" value="Unassembled WGS sequence"/>
</dbReference>
<accession>A0A9D2SF61</accession>
<reference evidence="1" key="2">
    <citation type="submission" date="2021-04" db="EMBL/GenBank/DDBJ databases">
        <authorList>
            <person name="Gilroy R."/>
        </authorList>
    </citation>
    <scope>NUCLEOTIDE SEQUENCE</scope>
    <source>
        <strain evidence="1">CHK185-1770</strain>
    </source>
</reference>
<dbReference type="EMBL" id="DWXG01000061">
    <property type="protein sequence ID" value="HJB98475.1"/>
    <property type="molecule type" value="Genomic_DNA"/>
</dbReference>
<comment type="caution">
    <text evidence="1">The sequence shown here is derived from an EMBL/GenBank/DDBJ whole genome shotgun (WGS) entry which is preliminary data.</text>
</comment>
<organism evidence="1 2">
    <name type="scientific">Candidatus Acutalibacter pullicola</name>
    <dbReference type="NCBI Taxonomy" id="2838417"/>
    <lineage>
        <taxon>Bacteria</taxon>
        <taxon>Bacillati</taxon>
        <taxon>Bacillota</taxon>
        <taxon>Clostridia</taxon>
        <taxon>Eubacteriales</taxon>
        <taxon>Acutalibacteraceae</taxon>
        <taxon>Acutalibacter</taxon>
    </lineage>
</organism>
<reference evidence="1" key="1">
    <citation type="journal article" date="2021" name="PeerJ">
        <title>Extensive microbial diversity within the chicken gut microbiome revealed by metagenomics and culture.</title>
        <authorList>
            <person name="Gilroy R."/>
            <person name="Ravi A."/>
            <person name="Getino M."/>
            <person name="Pursley I."/>
            <person name="Horton D.L."/>
            <person name="Alikhan N.F."/>
            <person name="Baker D."/>
            <person name="Gharbi K."/>
            <person name="Hall N."/>
            <person name="Watson M."/>
            <person name="Adriaenssens E.M."/>
            <person name="Foster-Nyarko E."/>
            <person name="Jarju S."/>
            <person name="Secka A."/>
            <person name="Antonio M."/>
            <person name="Oren A."/>
            <person name="Chaudhuri R.R."/>
            <person name="La Ragione R."/>
            <person name="Hildebrand F."/>
            <person name="Pallen M.J."/>
        </authorList>
    </citation>
    <scope>NUCLEOTIDE SEQUENCE</scope>
    <source>
        <strain evidence="1">CHK185-1770</strain>
    </source>
</reference>
<name>A0A9D2SF61_9FIRM</name>
<protein>
    <submittedName>
        <fullName evidence="1">Uncharacterized protein</fullName>
    </submittedName>
</protein>
<evidence type="ECO:0000313" key="1">
    <source>
        <dbReference type="EMBL" id="HJB98475.1"/>
    </source>
</evidence>
<sequence>MWLTKQTQTVRQAALERGEVSGAGAQTRVQGNRDYHNPEMLFPYGFSSAAAEGKRAILLDGVCAGIAASPDGELQPGEVRLYSGGGAEILLKNTGEVCINGQSFAPPAR</sequence>
<gene>
    <name evidence="1" type="ORF">H9710_07840</name>
</gene>
<proteinExistence type="predicted"/>
<dbReference type="AlphaFoldDB" id="A0A9D2SF61"/>
<evidence type="ECO:0000313" key="2">
    <source>
        <dbReference type="Proteomes" id="UP000826793"/>
    </source>
</evidence>